<dbReference type="AlphaFoldDB" id="A0A7Z0S4Q0"/>
<dbReference type="InterPro" id="IPR044929">
    <property type="entry name" value="DNA/RNA_non-sp_Endonuclease_sf"/>
</dbReference>
<proteinExistence type="predicted"/>
<sequence>MMLENEVLNRLGLKDIDELKTFLDFSDRSEKIKYFCSDFRMPSVETQKIEWNPKENYYYLPGIADIEANSSYYRRGWKTVLRPNSTKQDGNSSKVKGRPKGYPAGNIPKGETAWYFDRGHIFARRFHQYVIDKKVLYKKYEDRVTKGKLWSESHIDCLEKNIFTQFSLANKAQAEVEKEISELLSKKDPVYFEVKVVFRNQGDILPIGTELFFTQLPNPDEVKHYFTPNIDVGFDLSKAKFDYSNFYNKGCQEAMRVYFKDSDRKIHNYRTNKGKPCTVERTHGNITFHLSKERSDRLKEYVVQNYKILQDRRIQNAQQIQFKQEKNSEKVNLSINFFDTGTVVIQGNSMENFIDDIEEYL</sequence>
<gene>
    <name evidence="2" type="ORF">HZY94_04340</name>
</gene>
<evidence type="ECO:0000313" key="3">
    <source>
        <dbReference type="Proteomes" id="UP000589521"/>
    </source>
</evidence>
<dbReference type="EMBL" id="JACBXX010000105">
    <property type="protein sequence ID" value="NYS96409.1"/>
    <property type="molecule type" value="Genomic_DNA"/>
</dbReference>
<evidence type="ECO:0000256" key="1">
    <source>
        <dbReference type="SAM" id="MobiDB-lite"/>
    </source>
</evidence>
<dbReference type="Proteomes" id="UP000589521">
    <property type="component" value="Unassembled WGS sequence"/>
</dbReference>
<organism evidence="2 3">
    <name type="scientific">Streptococcus danieliae</name>
    <dbReference type="NCBI Taxonomy" id="747656"/>
    <lineage>
        <taxon>Bacteria</taxon>
        <taxon>Bacillati</taxon>
        <taxon>Bacillota</taxon>
        <taxon>Bacilli</taxon>
        <taxon>Lactobacillales</taxon>
        <taxon>Streptococcaceae</taxon>
        <taxon>Streptococcus</taxon>
    </lineage>
</organism>
<name>A0A7Z0S4Q0_9STRE</name>
<evidence type="ECO:0008006" key="4">
    <source>
        <dbReference type="Google" id="ProtNLM"/>
    </source>
</evidence>
<feature type="compositionally biased region" description="Polar residues" evidence="1">
    <location>
        <begin position="83"/>
        <end position="94"/>
    </location>
</feature>
<dbReference type="Gene3D" id="3.40.570.10">
    <property type="entry name" value="Extracellular Endonuclease, subunit A"/>
    <property type="match status" value="1"/>
</dbReference>
<dbReference type="RefSeq" id="WP_179925153.1">
    <property type="nucleotide sequence ID" value="NZ_CATKDJ010000070.1"/>
</dbReference>
<protein>
    <recommendedName>
        <fullName evidence="4">DNA/RNA non-specific endonuclease</fullName>
    </recommendedName>
</protein>
<accession>A0A7Z0S4Q0</accession>
<evidence type="ECO:0000313" key="2">
    <source>
        <dbReference type="EMBL" id="NYS96409.1"/>
    </source>
</evidence>
<reference evidence="2 3" key="1">
    <citation type="submission" date="2020-07" db="EMBL/GenBank/DDBJ databases">
        <title>MOT database genomes.</title>
        <authorList>
            <person name="Joseph S."/>
            <person name="Aduse-Opoku J."/>
            <person name="Hashim A."/>
            <person name="Wade W."/>
            <person name="Curtis M."/>
        </authorList>
    </citation>
    <scope>NUCLEOTIDE SEQUENCE [LARGE SCALE GENOMIC DNA]</scope>
    <source>
        <strain evidence="2 3">STR</strain>
    </source>
</reference>
<comment type="caution">
    <text evidence="2">The sequence shown here is derived from an EMBL/GenBank/DDBJ whole genome shotgun (WGS) entry which is preliminary data.</text>
</comment>
<feature type="region of interest" description="Disordered" evidence="1">
    <location>
        <begin position="83"/>
        <end position="102"/>
    </location>
</feature>